<dbReference type="PANTHER" id="PTHR46386">
    <property type="entry name" value="NUCLEAR BODY PROTEIN SP140"/>
    <property type="match status" value="1"/>
</dbReference>
<evidence type="ECO:0000313" key="13">
    <source>
        <dbReference type="EMBL" id="KAF7686439.1"/>
    </source>
</evidence>
<dbReference type="Pfam" id="PF03172">
    <property type="entry name" value="HSR"/>
    <property type="match status" value="1"/>
</dbReference>
<dbReference type="Gene3D" id="3.30.40.10">
    <property type="entry name" value="Zinc/RING finger domain, C3HC4 (zinc finger)"/>
    <property type="match status" value="1"/>
</dbReference>
<feature type="compositionally biased region" description="Basic and acidic residues" evidence="9">
    <location>
        <begin position="92"/>
        <end position="130"/>
    </location>
</feature>
<dbReference type="InterPro" id="IPR013083">
    <property type="entry name" value="Znf_RING/FYVE/PHD"/>
</dbReference>
<dbReference type="PROSITE" id="PS50864">
    <property type="entry name" value="SAND"/>
    <property type="match status" value="1"/>
</dbReference>
<evidence type="ECO:0000256" key="5">
    <source>
        <dbReference type="ARBA" id="ARBA00023117"/>
    </source>
</evidence>
<dbReference type="PANTHER" id="PTHR46386:SF1">
    <property type="entry name" value="NUCLEAR BODY PROTEIN SP140-LIKE PROTEIN"/>
    <property type="match status" value="1"/>
</dbReference>
<dbReference type="SUPFAM" id="SSF57903">
    <property type="entry name" value="FYVE/PHD zinc finger"/>
    <property type="match status" value="1"/>
</dbReference>
<evidence type="ECO:0008006" key="15">
    <source>
        <dbReference type="Google" id="ProtNLM"/>
    </source>
</evidence>
<dbReference type="PROSITE" id="PS50016">
    <property type="entry name" value="ZF_PHD_2"/>
    <property type="match status" value="1"/>
</dbReference>
<dbReference type="GO" id="GO:0005634">
    <property type="term" value="C:nucleus"/>
    <property type="evidence" value="ECO:0007669"/>
    <property type="project" value="InterPro"/>
</dbReference>
<dbReference type="PROSITE" id="PS50014">
    <property type="entry name" value="BROMODOMAIN_2"/>
    <property type="match status" value="1"/>
</dbReference>
<dbReference type="GO" id="GO:0003677">
    <property type="term" value="F:DNA binding"/>
    <property type="evidence" value="ECO:0007669"/>
    <property type="project" value="UniProtKB-KW"/>
</dbReference>
<keyword evidence="3 8" id="KW-0863">Zinc-finger</keyword>
<comment type="caution">
    <text evidence="13">The sequence shown here is derived from an EMBL/GenBank/DDBJ whole genome shotgun (WGS) entry which is preliminary data.</text>
</comment>
<sequence length="433" mass="50422">MSCMGEPSTFLNQLRDYNLVPEELYKKVIKMKKKTRIQHGVYEILDWVEKERGNLIKTFWECMFKDHIMHQYPIFQVFKNSMLDRPLMGCEKLPDVENPSRNEEVERKKEEQKKSLIEQQKSTKESDGEKPGPSSASSQKNPTMNPSLSLLPVTCGDKKECCVPTREKCILTEGHWSTTGDFERISGKGGNKNWKLSIRYQNIPLLTLLKEGQLQYPVNAKADIRKVKKRKNLASCCVESPAFQHTTGAKSKPLNPPDLLERVKDRKCFICNEEGKLVHCTECLHAFHHRCHLPPLKDQTPGGNWMCTFCVFKENQQFQNQAQREAVLNSPISENLTHCEYLLLCLYKGDELHVFTTNPNMEWSPVISEPMWLNKVKNKLEFNIYRTVEEFVNDIHLIFNNCRILNNDNEFGTIGAKLQRTFEREFQWIFNIK</sequence>
<dbReference type="InterPro" id="IPR010919">
    <property type="entry name" value="SAND-like_dom_sf"/>
</dbReference>
<proteinExistence type="predicted"/>
<dbReference type="Proteomes" id="UP000606274">
    <property type="component" value="Unassembled WGS sequence"/>
</dbReference>
<feature type="domain" description="SAND" evidence="12">
    <location>
        <begin position="141"/>
        <end position="215"/>
    </location>
</feature>
<dbReference type="SUPFAM" id="SSF63763">
    <property type="entry name" value="SAND domain-like"/>
    <property type="match status" value="1"/>
</dbReference>
<evidence type="ECO:0000256" key="2">
    <source>
        <dbReference type="ARBA" id="ARBA00022723"/>
    </source>
</evidence>
<dbReference type="InterPro" id="IPR043563">
    <property type="entry name" value="Sp110/Sp140/Sp140L-like"/>
</dbReference>
<dbReference type="Gene3D" id="3.10.390.10">
    <property type="entry name" value="SAND domain-like"/>
    <property type="match status" value="1"/>
</dbReference>
<feature type="domain" description="PHD-type" evidence="11">
    <location>
        <begin position="265"/>
        <end position="313"/>
    </location>
</feature>
<dbReference type="InterPro" id="IPR019787">
    <property type="entry name" value="Znf_PHD-finger"/>
</dbReference>
<organism evidence="13 14">
    <name type="scientific">Silurus meridionalis</name>
    <name type="common">Southern catfish</name>
    <name type="synonym">Silurus soldatovi meridionalis</name>
    <dbReference type="NCBI Taxonomy" id="175797"/>
    <lineage>
        <taxon>Eukaryota</taxon>
        <taxon>Metazoa</taxon>
        <taxon>Chordata</taxon>
        <taxon>Craniata</taxon>
        <taxon>Vertebrata</taxon>
        <taxon>Euteleostomi</taxon>
        <taxon>Actinopterygii</taxon>
        <taxon>Neopterygii</taxon>
        <taxon>Teleostei</taxon>
        <taxon>Ostariophysi</taxon>
        <taxon>Siluriformes</taxon>
        <taxon>Siluridae</taxon>
        <taxon>Silurus</taxon>
    </lineage>
</organism>
<accession>A0A8T0A623</accession>
<keyword evidence="5 7" id="KW-0103">Bromodomain</keyword>
<evidence type="ECO:0000259" key="12">
    <source>
        <dbReference type="PROSITE" id="PS50864"/>
    </source>
</evidence>
<dbReference type="PROSITE" id="PS01359">
    <property type="entry name" value="ZF_PHD_1"/>
    <property type="match status" value="1"/>
</dbReference>
<dbReference type="GO" id="GO:0000981">
    <property type="term" value="F:DNA-binding transcription factor activity, RNA polymerase II-specific"/>
    <property type="evidence" value="ECO:0007669"/>
    <property type="project" value="TreeGrafter"/>
</dbReference>
<evidence type="ECO:0000256" key="6">
    <source>
        <dbReference type="ARBA" id="ARBA00023125"/>
    </source>
</evidence>
<reference evidence="13" key="1">
    <citation type="submission" date="2020-08" db="EMBL/GenBank/DDBJ databases">
        <title>Chromosome-level assembly of Southern catfish (Silurus meridionalis) provides insights into visual adaptation to the nocturnal and benthic lifestyles.</title>
        <authorList>
            <person name="Zhang Y."/>
            <person name="Wang D."/>
            <person name="Peng Z."/>
        </authorList>
    </citation>
    <scope>NUCLEOTIDE SEQUENCE</scope>
    <source>
        <strain evidence="13">SWU-2019-XX</strain>
        <tissue evidence="13">Muscle</tissue>
    </source>
</reference>
<protein>
    <recommendedName>
        <fullName evidence="15">Nuclear body protein SP140-like protein</fullName>
    </recommendedName>
</protein>
<dbReference type="SMART" id="SM00258">
    <property type="entry name" value="SAND"/>
    <property type="match status" value="1"/>
</dbReference>
<dbReference type="InterPro" id="IPR000770">
    <property type="entry name" value="SAND_dom"/>
</dbReference>
<evidence type="ECO:0000313" key="14">
    <source>
        <dbReference type="Proteomes" id="UP000606274"/>
    </source>
</evidence>
<dbReference type="InterPro" id="IPR001965">
    <property type="entry name" value="Znf_PHD"/>
</dbReference>
<keyword evidence="4" id="KW-0862">Zinc</keyword>
<dbReference type="Pfam" id="PF00628">
    <property type="entry name" value="PHD"/>
    <property type="match status" value="1"/>
</dbReference>
<evidence type="ECO:0000259" key="10">
    <source>
        <dbReference type="PROSITE" id="PS50014"/>
    </source>
</evidence>
<dbReference type="SUPFAM" id="SSF47370">
    <property type="entry name" value="Bromodomain"/>
    <property type="match status" value="1"/>
</dbReference>
<dbReference type="GO" id="GO:0008270">
    <property type="term" value="F:zinc ion binding"/>
    <property type="evidence" value="ECO:0007669"/>
    <property type="project" value="UniProtKB-KW"/>
</dbReference>
<keyword evidence="2" id="KW-0479">Metal-binding</keyword>
<evidence type="ECO:0000256" key="9">
    <source>
        <dbReference type="SAM" id="MobiDB-lite"/>
    </source>
</evidence>
<dbReference type="Pfam" id="PF00439">
    <property type="entry name" value="Bromodomain"/>
    <property type="match status" value="1"/>
</dbReference>
<dbReference type="InterPro" id="IPR019786">
    <property type="entry name" value="Zinc_finger_PHD-type_CS"/>
</dbReference>
<dbReference type="AlphaFoldDB" id="A0A8T0A623"/>
<dbReference type="EMBL" id="JABFDY010000029">
    <property type="protein sequence ID" value="KAF7686439.1"/>
    <property type="molecule type" value="Genomic_DNA"/>
</dbReference>
<dbReference type="PRINTS" id="PR00503">
    <property type="entry name" value="BROMODOMAIN"/>
</dbReference>
<evidence type="ECO:0000256" key="7">
    <source>
        <dbReference type="PROSITE-ProRule" id="PRU00035"/>
    </source>
</evidence>
<gene>
    <name evidence="13" type="ORF">HF521_015801</name>
</gene>
<feature type="compositionally biased region" description="Polar residues" evidence="9">
    <location>
        <begin position="134"/>
        <end position="148"/>
    </location>
</feature>
<evidence type="ECO:0000256" key="1">
    <source>
        <dbReference type="ARBA" id="ARBA00022553"/>
    </source>
</evidence>
<keyword evidence="14" id="KW-1185">Reference proteome</keyword>
<keyword evidence="1" id="KW-0597">Phosphoprotein</keyword>
<evidence type="ECO:0000256" key="8">
    <source>
        <dbReference type="PROSITE-ProRule" id="PRU00146"/>
    </source>
</evidence>
<evidence type="ECO:0000256" key="3">
    <source>
        <dbReference type="ARBA" id="ARBA00022771"/>
    </source>
</evidence>
<evidence type="ECO:0000259" key="11">
    <source>
        <dbReference type="PROSITE" id="PS50016"/>
    </source>
</evidence>
<feature type="domain" description="Bromo" evidence="10">
    <location>
        <begin position="362"/>
        <end position="413"/>
    </location>
</feature>
<keyword evidence="6" id="KW-0238">DNA-binding</keyword>
<dbReference type="SMART" id="SM00249">
    <property type="entry name" value="PHD"/>
    <property type="match status" value="1"/>
</dbReference>
<dbReference type="InterPro" id="IPR004865">
    <property type="entry name" value="HSR_dom"/>
</dbReference>
<dbReference type="SMART" id="SM00297">
    <property type="entry name" value="BROMO"/>
    <property type="match status" value="1"/>
</dbReference>
<feature type="region of interest" description="Disordered" evidence="9">
    <location>
        <begin position="91"/>
        <end position="149"/>
    </location>
</feature>
<name>A0A8T0A623_SILME</name>
<dbReference type="InterPro" id="IPR011011">
    <property type="entry name" value="Znf_FYVE_PHD"/>
</dbReference>
<dbReference type="Gene3D" id="1.20.920.10">
    <property type="entry name" value="Bromodomain-like"/>
    <property type="match status" value="1"/>
</dbReference>
<evidence type="ECO:0000256" key="4">
    <source>
        <dbReference type="ARBA" id="ARBA00022833"/>
    </source>
</evidence>
<dbReference type="InterPro" id="IPR001487">
    <property type="entry name" value="Bromodomain"/>
</dbReference>
<dbReference type="Pfam" id="PF01342">
    <property type="entry name" value="SAND"/>
    <property type="match status" value="1"/>
</dbReference>
<dbReference type="InterPro" id="IPR036427">
    <property type="entry name" value="Bromodomain-like_sf"/>
</dbReference>